<dbReference type="NCBIfam" id="TIGR02595">
    <property type="entry name" value="PEP_CTERM"/>
    <property type="match status" value="1"/>
</dbReference>
<dbReference type="InterPro" id="IPR013424">
    <property type="entry name" value="Ice-binding_C"/>
</dbReference>
<organism evidence="1 2">
    <name type="scientific">Roseiconus lacunae</name>
    <dbReference type="NCBI Taxonomy" id="2605694"/>
    <lineage>
        <taxon>Bacteria</taxon>
        <taxon>Pseudomonadati</taxon>
        <taxon>Planctomycetota</taxon>
        <taxon>Planctomycetia</taxon>
        <taxon>Pirellulales</taxon>
        <taxon>Pirellulaceae</taxon>
        <taxon>Roseiconus</taxon>
    </lineage>
</organism>
<evidence type="ECO:0000313" key="2">
    <source>
        <dbReference type="Proteomes" id="UP001239462"/>
    </source>
</evidence>
<accession>A0ABT7PR94</accession>
<name>A0ABT7PR94_9BACT</name>
<gene>
    <name evidence="1" type="ORF">QTN89_26565</name>
</gene>
<comment type="caution">
    <text evidence="1">The sequence shown here is derived from an EMBL/GenBank/DDBJ whole genome shotgun (WGS) entry which is preliminary data.</text>
</comment>
<reference evidence="1 2" key="1">
    <citation type="submission" date="2023-06" db="EMBL/GenBank/DDBJ databases">
        <title>Roseiconus lacunae JC819 isolated from Gulf of Mannar region, Tamil Nadu.</title>
        <authorList>
            <person name="Pk S."/>
            <person name="Ch S."/>
            <person name="Ch V.R."/>
        </authorList>
    </citation>
    <scope>NUCLEOTIDE SEQUENCE [LARGE SCALE GENOMIC DNA]</scope>
    <source>
        <strain evidence="1 2">JC819</strain>
    </source>
</reference>
<sequence>MCRYIPIVCCVILFGVNIDVGSHSLSAAETFTLQLRADGDSRWFDFRAHTFAELSAPAYEQRDGTTGELIEDWAPRRDGMYSLADEGVASHPAGDPQAGQTDLSQFDSATFSPSAYAEQTGRYDEETGDVFLAGDDGSETTFSNSYSVEYDDSSLIGSGMEVAGILGFQLDFVNDVADDDPIFGYISDPYVSTASNAWGSVTLLDGQVMSIDGGADVNFNYNVFGLADELNYDGTIAFSGDQWNLNVVDEDDLNGFGLYGLGWDVHGNVSNVSAVPEPSSLAFLMGLASSVMFRRRRRRFVSFID</sequence>
<evidence type="ECO:0000313" key="1">
    <source>
        <dbReference type="EMBL" id="MDM4019045.1"/>
    </source>
</evidence>
<protein>
    <submittedName>
        <fullName evidence="1">PEP-CTERM sorting domain-containing protein</fullName>
    </submittedName>
</protein>
<proteinExistence type="predicted"/>
<keyword evidence="2" id="KW-1185">Reference proteome</keyword>
<dbReference type="Proteomes" id="UP001239462">
    <property type="component" value="Unassembled WGS sequence"/>
</dbReference>
<dbReference type="RefSeq" id="WP_289167083.1">
    <property type="nucleotide sequence ID" value="NZ_JASZZN010000030.1"/>
</dbReference>
<dbReference type="EMBL" id="JASZZN010000030">
    <property type="protein sequence ID" value="MDM4019045.1"/>
    <property type="molecule type" value="Genomic_DNA"/>
</dbReference>